<dbReference type="EMBL" id="BMDO01000001">
    <property type="protein sequence ID" value="GGI49266.1"/>
    <property type="molecule type" value="Genomic_DNA"/>
</dbReference>
<sequence>MKLNTIPKPALILLIAGLLMTTTMPIISKHFLMPDFVKGFMTGLGLTLELMALVKIQRNRSRKCTMGKY</sequence>
<dbReference type="RefSeq" id="WP_188413435.1">
    <property type="nucleotide sequence ID" value="NZ_BMDO01000001.1"/>
</dbReference>
<accession>A0A917MZR4</accession>
<gene>
    <name evidence="1" type="ORF">GCM10011425_04780</name>
</gene>
<organism evidence="1 2">
    <name type="scientific">Mucilaginibacter galii</name>
    <dbReference type="NCBI Taxonomy" id="2005073"/>
    <lineage>
        <taxon>Bacteria</taxon>
        <taxon>Pseudomonadati</taxon>
        <taxon>Bacteroidota</taxon>
        <taxon>Sphingobacteriia</taxon>
        <taxon>Sphingobacteriales</taxon>
        <taxon>Sphingobacteriaceae</taxon>
        <taxon>Mucilaginibacter</taxon>
    </lineage>
</organism>
<evidence type="ECO:0000313" key="1">
    <source>
        <dbReference type="EMBL" id="GGI49266.1"/>
    </source>
</evidence>
<dbReference type="Proteomes" id="UP000662074">
    <property type="component" value="Unassembled WGS sequence"/>
</dbReference>
<protein>
    <submittedName>
        <fullName evidence="1">Uncharacterized protein</fullName>
    </submittedName>
</protein>
<evidence type="ECO:0000313" key="2">
    <source>
        <dbReference type="Proteomes" id="UP000662074"/>
    </source>
</evidence>
<keyword evidence="2" id="KW-1185">Reference proteome</keyword>
<name>A0A917MZR4_9SPHI</name>
<proteinExistence type="predicted"/>
<comment type="caution">
    <text evidence="1">The sequence shown here is derived from an EMBL/GenBank/DDBJ whole genome shotgun (WGS) entry which is preliminary data.</text>
</comment>
<reference evidence="1" key="2">
    <citation type="submission" date="2020-09" db="EMBL/GenBank/DDBJ databases">
        <authorList>
            <person name="Sun Q."/>
            <person name="Sedlacek I."/>
        </authorList>
    </citation>
    <scope>NUCLEOTIDE SEQUENCE</scope>
    <source>
        <strain evidence="1">CCM 8711</strain>
    </source>
</reference>
<reference evidence="1" key="1">
    <citation type="journal article" date="2014" name="Int. J. Syst. Evol. Microbiol.">
        <title>Complete genome sequence of Corynebacterium casei LMG S-19264T (=DSM 44701T), isolated from a smear-ripened cheese.</title>
        <authorList>
            <consortium name="US DOE Joint Genome Institute (JGI-PGF)"/>
            <person name="Walter F."/>
            <person name="Albersmeier A."/>
            <person name="Kalinowski J."/>
            <person name="Ruckert C."/>
        </authorList>
    </citation>
    <scope>NUCLEOTIDE SEQUENCE</scope>
    <source>
        <strain evidence="1">CCM 8711</strain>
    </source>
</reference>
<dbReference type="AlphaFoldDB" id="A0A917MZR4"/>